<feature type="transmembrane region" description="Helical" evidence="6">
    <location>
        <begin position="76"/>
        <end position="94"/>
    </location>
</feature>
<dbReference type="RefSeq" id="WP_125742343.1">
    <property type="nucleotide sequence ID" value="NZ_RCOR01000037.1"/>
</dbReference>
<evidence type="ECO:0000313" key="10">
    <source>
        <dbReference type="Proteomes" id="UP000278149"/>
    </source>
</evidence>
<dbReference type="Gene3D" id="3.30.70.1350">
    <property type="entry name" value="Cation efflux protein, cytoplasmic domain"/>
    <property type="match status" value="3"/>
</dbReference>
<reference evidence="9 10" key="1">
    <citation type="submission" date="2018-10" db="EMBL/GenBank/DDBJ databases">
        <title>Co-occurring genomic capacity for anaerobic methane metabolism and dissimilatory sulfite reduction discovered in the Korarchaeota.</title>
        <authorList>
            <person name="Mckay L.J."/>
            <person name="Dlakic M."/>
            <person name="Fields M.W."/>
            <person name="Delmont T.O."/>
            <person name="Eren A.M."/>
            <person name="Jay Z.J."/>
            <person name="Klingelsmith K.B."/>
            <person name="Rusch D.B."/>
            <person name="Inskeep W.P."/>
        </authorList>
    </citation>
    <scope>NUCLEOTIDE SEQUENCE [LARGE SCALE GENOMIC DNA]</scope>
    <source>
        <strain evidence="9 10">WS</strain>
    </source>
</reference>
<proteinExistence type="predicted"/>
<evidence type="ECO:0000256" key="4">
    <source>
        <dbReference type="ARBA" id="ARBA00022989"/>
    </source>
</evidence>
<sequence>MEKLNRLLLSSFLASLLLSALKLYAGLVTNSLSIISEFLHSSLDSLTTLITLLSVRYSMRPPDETHPYGHRKLDSLGGVLGGFSLIITMMWVVYEAFKRIISPPEIEIGILPISVMLISVAVDVERSRALRRAAKLTGSRAIESDSLHFSSDIFTSITVILSLLFIRAGLKVLDPITGVLISLLFLRSAIKITKESLYDLTDRIDPKIIEEIRDVCLSKPGIISVERVRARRVGNFLFADISIRVGPEHPSDDELAEAIRERLNMDVDLIVERSVESIEDLVRGISKGVSGVLDVHAVSMSKTDGGKRVSLHAVVDPGIEAWRAHEISDELERKVREGIPGVVEAIVHVDPADLPILTHSKDEIEDMIRRKVEEILKGTDYSLESLKVDEPWVVTIRILVPGNSDFRKVHDFTHKVELAVREIIPSANITVHFSTR</sequence>
<comment type="caution">
    <text evidence="9">The sequence shown here is derived from an EMBL/GenBank/DDBJ whole genome shotgun (WGS) entry which is preliminary data.</text>
</comment>
<dbReference type="EMBL" id="RCOR01000037">
    <property type="protein sequence ID" value="RSN68062.1"/>
    <property type="molecule type" value="Genomic_DNA"/>
</dbReference>
<dbReference type="InterPro" id="IPR058533">
    <property type="entry name" value="Cation_efflux_TM"/>
</dbReference>
<dbReference type="FunFam" id="3.30.70.1350:FF:000010">
    <property type="entry name" value="Cation efflux family protein, putative"/>
    <property type="match status" value="1"/>
</dbReference>
<dbReference type="GO" id="GO:0016020">
    <property type="term" value="C:membrane"/>
    <property type="evidence" value="ECO:0007669"/>
    <property type="project" value="UniProtKB-SubCell"/>
</dbReference>
<dbReference type="Pfam" id="PF01545">
    <property type="entry name" value="Cation_efflux"/>
    <property type="match status" value="1"/>
</dbReference>
<dbReference type="PANTHER" id="PTHR43840:SF15">
    <property type="entry name" value="MITOCHONDRIAL METAL TRANSPORTER 1-RELATED"/>
    <property type="match status" value="1"/>
</dbReference>
<evidence type="ECO:0000256" key="1">
    <source>
        <dbReference type="ARBA" id="ARBA00004141"/>
    </source>
</evidence>
<dbReference type="InterPro" id="IPR027470">
    <property type="entry name" value="Cation_efflux_CTD"/>
</dbReference>
<comment type="subcellular location">
    <subcellularLocation>
        <location evidence="1">Membrane</location>
        <topology evidence="1">Multi-pass membrane protein</topology>
    </subcellularLocation>
</comment>
<dbReference type="SUPFAM" id="SSF161111">
    <property type="entry name" value="Cation efflux protein transmembrane domain-like"/>
    <property type="match status" value="1"/>
</dbReference>
<keyword evidence="2" id="KW-0813">Transport</keyword>
<dbReference type="Proteomes" id="UP000278149">
    <property type="component" value="Unassembled WGS sequence"/>
</dbReference>
<evidence type="ECO:0000313" key="9">
    <source>
        <dbReference type="EMBL" id="RSN68062.1"/>
    </source>
</evidence>
<protein>
    <submittedName>
        <fullName evidence="9">Cation transporter</fullName>
    </submittedName>
</protein>
<evidence type="ECO:0000259" key="8">
    <source>
        <dbReference type="Pfam" id="PF16916"/>
    </source>
</evidence>
<keyword evidence="3 6" id="KW-0812">Transmembrane</keyword>
<dbReference type="InterPro" id="IPR036837">
    <property type="entry name" value="Cation_efflux_CTD_sf"/>
</dbReference>
<gene>
    <name evidence="9" type="ORF">D9Q81_07215</name>
</gene>
<dbReference type="InterPro" id="IPR027469">
    <property type="entry name" value="Cation_efflux_TMD_sf"/>
</dbReference>
<dbReference type="Pfam" id="PF16916">
    <property type="entry name" value="ZT_dimer"/>
    <property type="match status" value="2"/>
</dbReference>
<dbReference type="SUPFAM" id="SSF160240">
    <property type="entry name" value="Cation efflux protein cytoplasmic domain-like"/>
    <property type="match status" value="3"/>
</dbReference>
<keyword evidence="4 6" id="KW-1133">Transmembrane helix</keyword>
<feature type="transmembrane region" description="Helical" evidence="6">
    <location>
        <begin position="38"/>
        <end position="55"/>
    </location>
</feature>
<name>A0A3R9QQC7_9CREN</name>
<dbReference type="PANTHER" id="PTHR43840">
    <property type="entry name" value="MITOCHONDRIAL METAL TRANSPORTER 1-RELATED"/>
    <property type="match status" value="1"/>
</dbReference>
<feature type="domain" description="Cation efflux protein cytoplasmic" evidence="8">
    <location>
        <begin position="280"/>
        <end position="351"/>
    </location>
</feature>
<evidence type="ECO:0000256" key="6">
    <source>
        <dbReference type="SAM" id="Phobius"/>
    </source>
</evidence>
<evidence type="ECO:0000256" key="2">
    <source>
        <dbReference type="ARBA" id="ARBA00022448"/>
    </source>
</evidence>
<dbReference type="NCBIfam" id="TIGR01297">
    <property type="entry name" value="CDF"/>
    <property type="match status" value="1"/>
</dbReference>
<evidence type="ECO:0000259" key="7">
    <source>
        <dbReference type="Pfam" id="PF01545"/>
    </source>
</evidence>
<keyword evidence="5 6" id="KW-0472">Membrane</keyword>
<feature type="domain" description="Cation efflux protein transmembrane" evidence="7">
    <location>
        <begin position="9"/>
        <end position="200"/>
    </location>
</feature>
<evidence type="ECO:0000256" key="3">
    <source>
        <dbReference type="ARBA" id="ARBA00022692"/>
    </source>
</evidence>
<dbReference type="InterPro" id="IPR050291">
    <property type="entry name" value="CDF_Transporter"/>
</dbReference>
<feature type="domain" description="Cation efflux protein cytoplasmic" evidence="8">
    <location>
        <begin position="205"/>
        <end position="264"/>
    </location>
</feature>
<dbReference type="Gene3D" id="1.20.1510.10">
    <property type="entry name" value="Cation efflux protein transmembrane domain"/>
    <property type="match status" value="1"/>
</dbReference>
<accession>A0A3R9QQC7</accession>
<organism evidence="9 10">
    <name type="scientific">Candidatus Korarchaeum cryptofilum</name>
    <dbReference type="NCBI Taxonomy" id="498846"/>
    <lineage>
        <taxon>Archaea</taxon>
        <taxon>Thermoproteota</taxon>
        <taxon>Candidatus Korarchaeia</taxon>
        <taxon>Candidatus Korarchaeales</taxon>
        <taxon>Candidatus Korarchaeaceae</taxon>
        <taxon>Candidatus Korarchaeum</taxon>
    </lineage>
</organism>
<dbReference type="InterPro" id="IPR002524">
    <property type="entry name" value="Cation_efflux"/>
</dbReference>
<dbReference type="GO" id="GO:0008324">
    <property type="term" value="F:monoatomic cation transmembrane transporter activity"/>
    <property type="evidence" value="ECO:0007669"/>
    <property type="project" value="InterPro"/>
</dbReference>
<evidence type="ECO:0000256" key="5">
    <source>
        <dbReference type="ARBA" id="ARBA00023136"/>
    </source>
</evidence>
<dbReference type="AlphaFoldDB" id="A0A3R9QQC7"/>